<comment type="similarity">
    <text evidence="5">Belongs to the methyl-accepting chemotaxis (MCP) protein family.</text>
</comment>
<dbReference type="GO" id="GO:0007165">
    <property type="term" value="P:signal transduction"/>
    <property type="evidence" value="ECO:0007669"/>
    <property type="project" value="UniProtKB-KW"/>
</dbReference>
<protein>
    <submittedName>
        <fullName evidence="10">Methyl-accepting chemotaxis protein</fullName>
    </submittedName>
</protein>
<organism evidence="10 11">
    <name type="scientific">Rossellomorea vietnamensis</name>
    <dbReference type="NCBI Taxonomy" id="218284"/>
    <lineage>
        <taxon>Bacteria</taxon>
        <taxon>Bacillati</taxon>
        <taxon>Bacillota</taxon>
        <taxon>Bacilli</taxon>
        <taxon>Bacillales</taxon>
        <taxon>Bacillaceae</taxon>
        <taxon>Rossellomorea</taxon>
    </lineage>
</organism>
<keyword evidence="7" id="KW-1133">Transmembrane helix</keyword>
<dbReference type="Pfam" id="PF00672">
    <property type="entry name" value="HAMP"/>
    <property type="match status" value="1"/>
</dbReference>
<evidence type="ECO:0000256" key="5">
    <source>
        <dbReference type="ARBA" id="ARBA00029447"/>
    </source>
</evidence>
<dbReference type="PROSITE" id="PS50111">
    <property type="entry name" value="CHEMOTAXIS_TRANSDUC_2"/>
    <property type="match status" value="1"/>
</dbReference>
<evidence type="ECO:0000256" key="1">
    <source>
        <dbReference type="ARBA" id="ARBA00004236"/>
    </source>
</evidence>
<dbReference type="Gene3D" id="6.10.340.10">
    <property type="match status" value="1"/>
</dbReference>
<keyword evidence="3 7" id="KW-0472">Membrane</keyword>
<dbReference type="Pfam" id="PF00015">
    <property type="entry name" value="MCPsignal"/>
    <property type="match status" value="1"/>
</dbReference>
<dbReference type="SUPFAM" id="SSF58104">
    <property type="entry name" value="Methyl-accepting chemotaxis protein (MCP) signaling domain"/>
    <property type="match status" value="1"/>
</dbReference>
<dbReference type="PROSITE" id="PS50885">
    <property type="entry name" value="HAMP"/>
    <property type="match status" value="1"/>
</dbReference>
<name>A0A5D4KFG7_9BACI</name>
<evidence type="ECO:0000313" key="11">
    <source>
        <dbReference type="Proteomes" id="UP000323317"/>
    </source>
</evidence>
<dbReference type="SMART" id="SM00304">
    <property type="entry name" value="HAMP"/>
    <property type="match status" value="1"/>
</dbReference>
<keyword evidence="4 6" id="KW-0807">Transducer</keyword>
<dbReference type="InterPro" id="IPR003660">
    <property type="entry name" value="HAMP_dom"/>
</dbReference>
<dbReference type="GO" id="GO:0005886">
    <property type="term" value="C:plasma membrane"/>
    <property type="evidence" value="ECO:0007669"/>
    <property type="project" value="UniProtKB-SubCell"/>
</dbReference>
<keyword evidence="2" id="KW-1003">Cell membrane</keyword>
<feature type="transmembrane region" description="Helical" evidence="7">
    <location>
        <begin position="14"/>
        <end position="36"/>
    </location>
</feature>
<dbReference type="PANTHER" id="PTHR32089:SF114">
    <property type="entry name" value="METHYL-ACCEPTING CHEMOTAXIS PROTEIN MCPB"/>
    <property type="match status" value="1"/>
</dbReference>
<reference evidence="10 11" key="1">
    <citation type="submission" date="2019-08" db="EMBL/GenBank/DDBJ databases">
        <title>Bacillus genomes from the desert of Cuatro Cienegas, Coahuila.</title>
        <authorList>
            <person name="Olmedo-Alvarez G."/>
        </authorList>
    </citation>
    <scope>NUCLEOTIDE SEQUENCE [LARGE SCALE GENOMIC DNA]</scope>
    <source>
        <strain evidence="10 11">CH40_1T</strain>
    </source>
</reference>
<evidence type="ECO:0000313" key="10">
    <source>
        <dbReference type="EMBL" id="TYR76037.1"/>
    </source>
</evidence>
<feature type="transmembrane region" description="Helical" evidence="7">
    <location>
        <begin position="187"/>
        <end position="207"/>
    </location>
</feature>
<evidence type="ECO:0000256" key="4">
    <source>
        <dbReference type="ARBA" id="ARBA00023224"/>
    </source>
</evidence>
<dbReference type="SMART" id="SM00283">
    <property type="entry name" value="MA"/>
    <property type="match status" value="1"/>
</dbReference>
<feature type="domain" description="HAMP" evidence="9">
    <location>
        <begin position="209"/>
        <end position="262"/>
    </location>
</feature>
<evidence type="ECO:0000259" key="8">
    <source>
        <dbReference type="PROSITE" id="PS50111"/>
    </source>
</evidence>
<evidence type="ECO:0000256" key="2">
    <source>
        <dbReference type="ARBA" id="ARBA00022475"/>
    </source>
</evidence>
<accession>A0A5D4KFG7</accession>
<keyword evidence="7" id="KW-0812">Transmembrane</keyword>
<evidence type="ECO:0000259" key="9">
    <source>
        <dbReference type="PROSITE" id="PS50885"/>
    </source>
</evidence>
<comment type="subcellular location">
    <subcellularLocation>
        <location evidence="1">Cell membrane</location>
    </subcellularLocation>
</comment>
<dbReference type="Gene3D" id="1.10.287.950">
    <property type="entry name" value="Methyl-accepting chemotaxis protein"/>
    <property type="match status" value="1"/>
</dbReference>
<dbReference type="Proteomes" id="UP000323317">
    <property type="component" value="Unassembled WGS sequence"/>
</dbReference>
<dbReference type="AlphaFoldDB" id="A0A5D4KFG7"/>
<proteinExistence type="inferred from homology"/>
<dbReference type="PANTHER" id="PTHR32089">
    <property type="entry name" value="METHYL-ACCEPTING CHEMOTAXIS PROTEIN MCPB"/>
    <property type="match status" value="1"/>
</dbReference>
<evidence type="ECO:0000256" key="6">
    <source>
        <dbReference type="PROSITE-ProRule" id="PRU00284"/>
    </source>
</evidence>
<evidence type="ECO:0000256" key="7">
    <source>
        <dbReference type="SAM" id="Phobius"/>
    </source>
</evidence>
<dbReference type="RefSeq" id="WP_148946254.1">
    <property type="nucleotide sequence ID" value="NZ_VTEH01000004.1"/>
</dbReference>
<dbReference type="CDD" id="cd06225">
    <property type="entry name" value="HAMP"/>
    <property type="match status" value="1"/>
</dbReference>
<feature type="domain" description="Methyl-accepting transducer" evidence="8">
    <location>
        <begin position="281"/>
        <end position="531"/>
    </location>
</feature>
<dbReference type="EMBL" id="VTEH01000004">
    <property type="protein sequence ID" value="TYR76037.1"/>
    <property type="molecule type" value="Genomic_DNA"/>
</dbReference>
<sequence>MKKFWRNTKIGDKYIITVSITTALFLASAIIIFLQFNAMEKNIKHMDEKSSRAAAMTEMGSLYRSKTIRFLDYARDPEPSLIEEYEAREKEFNQLEQQVTGEMKSTKEKKLFQEVIKNDKELNALFYEELIPAVNSEKTIAINAVLKKIDIQRQYALEKLQLLKDTAEESKEEAISMTFANIGSSKTILFLSVAVSIFTGITLTILINRLVSRSLKKVVEASNRIAEGNLQAEDLTYQGRDEIGQLSISVNSMKNSLRSMAADILRVSHTVTNRSNELSHFSSEVKEGSKQVAATMNELSGGMDGQVLSTNDLGERMLMLSQAIGETNELGKKVSSDSDRVAEQSTQGYELMAESVQQMKTIYRGVRSSVKKIDSLNVKTEQISHFVKVIQGISEQTNLLALNAAIEAARAGESGRGFAVVAAEVRRLAEEVSHSLVEITHIVDGIQQETKEIGASLHQDYQQVRNGTKTVEKTQENFADLGESITAMDDNIRVITKNLMTVTEQNLQMKEAIEYISSISEESAAGIEETAATVQQSSIVMEEVSGNAKELFKLAKELEDRVQRFKI</sequence>
<comment type="caution">
    <text evidence="10">The sequence shown here is derived from an EMBL/GenBank/DDBJ whole genome shotgun (WGS) entry which is preliminary data.</text>
</comment>
<evidence type="ECO:0000256" key="3">
    <source>
        <dbReference type="ARBA" id="ARBA00023136"/>
    </source>
</evidence>
<gene>
    <name evidence="10" type="ORF">FZC79_07740</name>
</gene>
<dbReference type="InterPro" id="IPR004089">
    <property type="entry name" value="MCPsignal_dom"/>
</dbReference>